<sequence>MGDLTRAILPGAFEEYHIYITYCLRTIAVGYILIRYRSLYTELGRWRLDGTSVLIGVVICLLWVGLEGLCPVFSSTDVHYDPAIFDTTAFGFLVLVRFAGSVLVAPLIEELFCRSFLMRYAVDPGWQDVPIGTYTLGSFAIVTVFFGFSHFRWLPGILTAVLLNLLLYRTRNLSSCVVAHATANLLLLVYVVYTGEWGFF</sequence>
<reference evidence="1" key="1">
    <citation type="submission" date="2018-01" db="EMBL/GenBank/DDBJ databases">
        <authorList>
            <person name="Krukenberg V."/>
        </authorList>
    </citation>
    <scope>NUCLEOTIDE SEQUENCE</scope>
    <source>
        <strain evidence="1">E20ANME2</strain>
    </source>
</reference>
<gene>
    <name evidence="1" type="ORF">C4B59_12850</name>
</gene>
<evidence type="ECO:0000313" key="1">
    <source>
        <dbReference type="EMBL" id="PXF58713.1"/>
    </source>
</evidence>
<dbReference type="Proteomes" id="UP000248329">
    <property type="component" value="Unassembled WGS sequence"/>
</dbReference>
<organism evidence="1 2">
    <name type="scientific">Candidatus Methanogaster sp</name>
    <dbReference type="NCBI Taxonomy" id="3386292"/>
    <lineage>
        <taxon>Archaea</taxon>
        <taxon>Methanobacteriati</taxon>
        <taxon>Methanobacteriota</taxon>
        <taxon>Stenosarchaea group</taxon>
        <taxon>Methanomicrobia</taxon>
        <taxon>Methanosarcinales</taxon>
        <taxon>ANME-2 cluster</taxon>
        <taxon>Candidatus Methanogasteraceae</taxon>
        <taxon>Candidatus Methanogaster</taxon>
    </lineage>
</organism>
<accession>A0AC61L084</accession>
<name>A0AC61L084_9EURY</name>
<evidence type="ECO:0000313" key="2">
    <source>
        <dbReference type="Proteomes" id="UP000248329"/>
    </source>
</evidence>
<proteinExistence type="predicted"/>
<comment type="caution">
    <text evidence="1">The sequence shown here is derived from an EMBL/GenBank/DDBJ whole genome shotgun (WGS) entry which is preliminary data.</text>
</comment>
<dbReference type="EMBL" id="PQXF01000033">
    <property type="protein sequence ID" value="PXF58713.1"/>
    <property type="molecule type" value="Genomic_DNA"/>
</dbReference>
<keyword evidence="1" id="KW-0378">Hydrolase</keyword>
<protein>
    <submittedName>
        <fullName evidence="1">CAAX prenyl protease-related protein</fullName>
    </submittedName>
</protein>
<keyword evidence="1" id="KW-0645">Protease</keyword>